<name>A0A9N9I669_FUNMO</name>
<feature type="non-terminal residue" evidence="2">
    <location>
        <position position="95"/>
    </location>
</feature>
<proteinExistence type="predicted"/>
<sequence length="95" mass="11156">MGKHRLTVYIEVLNEMVNTCNKYTICRACKTRVSREYAYANKIVNTKRCVKRHLQKCENFFAIQGKEKGDEILNNTDSETTKERQKASLKNKKRP</sequence>
<evidence type="ECO:0000313" key="3">
    <source>
        <dbReference type="Proteomes" id="UP000789375"/>
    </source>
</evidence>
<dbReference type="AlphaFoldDB" id="A0A9N9I669"/>
<dbReference type="EMBL" id="CAJVPP010014189">
    <property type="protein sequence ID" value="CAG8723360.1"/>
    <property type="molecule type" value="Genomic_DNA"/>
</dbReference>
<dbReference type="Proteomes" id="UP000789375">
    <property type="component" value="Unassembled WGS sequence"/>
</dbReference>
<protein>
    <submittedName>
        <fullName evidence="2">15786_t:CDS:1</fullName>
    </submittedName>
</protein>
<keyword evidence="3" id="KW-1185">Reference proteome</keyword>
<gene>
    <name evidence="2" type="ORF">FMOSSE_LOCUS15160</name>
</gene>
<comment type="caution">
    <text evidence="2">The sequence shown here is derived from an EMBL/GenBank/DDBJ whole genome shotgun (WGS) entry which is preliminary data.</text>
</comment>
<evidence type="ECO:0000256" key="1">
    <source>
        <dbReference type="SAM" id="MobiDB-lite"/>
    </source>
</evidence>
<reference evidence="2" key="1">
    <citation type="submission" date="2021-06" db="EMBL/GenBank/DDBJ databases">
        <authorList>
            <person name="Kallberg Y."/>
            <person name="Tangrot J."/>
            <person name="Rosling A."/>
        </authorList>
    </citation>
    <scope>NUCLEOTIDE SEQUENCE</scope>
    <source>
        <strain evidence="2">87-6 pot B 2015</strain>
    </source>
</reference>
<feature type="region of interest" description="Disordered" evidence="1">
    <location>
        <begin position="72"/>
        <end position="95"/>
    </location>
</feature>
<organism evidence="2 3">
    <name type="scientific">Funneliformis mosseae</name>
    <name type="common">Endomycorrhizal fungus</name>
    <name type="synonym">Glomus mosseae</name>
    <dbReference type="NCBI Taxonomy" id="27381"/>
    <lineage>
        <taxon>Eukaryota</taxon>
        <taxon>Fungi</taxon>
        <taxon>Fungi incertae sedis</taxon>
        <taxon>Mucoromycota</taxon>
        <taxon>Glomeromycotina</taxon>
        <taxon>Glomeromycetes</taxon>
        <taxon>Glomerales</taxon>
        <taxon>Glomeraceae</taxon>
        <taxon>Funneliformis</taxon>
    </lineage>
</organism>
<accession>A0A9N9I669</accession>
<evidence type="ECO:0000313" key="2">
    <source>
        <dbReference type="EMBL" id="CAG8723360.1"/>
    </source>
</evidence>